<gene>
    <name evidence="1" type="ORF">SB48_HM08orf04097</name>
</gene>
<accession>A0AAN0T5L0</accession>
<keyword evidence="2" id="KW-1185">Reference proteome</keyword>
<name>A0AAN0T5L0_HEYCO</name>
<dbReference type="Proteomes" id="UP000032024">
    <property type="component" value="Chromosome"/>
</dbReference>
<evidence type="ECO:0000313" key="2">
    <source>
        <dbReference type="Proteomes" id="UP000032024"/>
    </source>
</evidence>
<dbReference type="EMBL" id="CP010525">
    <property type="protein sequence ID" value="AJO23367.1"/>
    <property type="molecule type" value="Genomic_DNA"/>
</dbReference>
<evidence type="ECO:0000313" key="1">
    <source>
        <dbReference type="EMBL" id="AJO23367.1"/>
    </source>
</evidence>
<organism evidence="1 2">
    <name type="scientific">Heyndrickxia coagulans</name>
    <name type="common">Weizmannia coagulans</name>
    <dbReference type="NCBI Taxonomy" id="1398"/>
    <lineage>
        <taxon>Bacteria</taxon>
        <taxon>Bacillati</taxon>
        <taxon>Bacillota</taxon>
        <taxon>Bacilli</taxon>
        <taxon>Bacillales</taxon>
        <taxon>Bacillaceae</taxon>
        <taxon>Heyndrickxia</taxon>
    </lineage>
</organism>
<protein>
    <submittedName>
        <fullName evidence="1">Uncharacterized protein</fullName>
    </submittedName>
</protein>
<reference evidence="2" key="1">
    <citation type="submission" date="2015-01" db="EMBL/GenBank/DDBJ databases">
        <title>Comparative genome analysis of Bacillus coagulans HM-08, Clostridium butyricum HM-68, Bacillus subtilis HM-66 and Bacillus paralicheniformis BL-09.</title>
        <authorList>
            <person name="Zhang H."/>
        </authorList>
    </citation>
    <scope>NUCLEOTIDE SEQUENCE [LARGE SCALE GENOMIC DNA]</scope>
    <source>
        <strain evidence="2">HM-08</strain>
    </source>
</reference>
<sequence>MASKHMSRRETGFRLAQAGAYGYPDRRKKPGWRVCPGRFTG</sequence>
<dbReference type="AlphaFoldDB" id="A0AAN0T5L0"/>
<proteinExistence type="predicted"/>